<dbReference type="PROSITE" id="PS01081">
    <property type="entry name" value="HTH_TETR_1"/>
    <property type="match status" value="1"/>
</dbReference>
<feature type="domain" description="HTH tetR-type" evidence="3">
    <location>
        <begin position="1"/>
        <end position="50"/>
    </location>
</feature>
<protein>
    <submittedName>
        <fullName evidence="4">TetR/AcrR family transcriptional regulator</fullName>
    </submittedName>
</protein>
<reference evidence="4" key="2">
    <citation type="journal article" date="2021" name="PeerJ">
        <title>Extensive microbial diversity within the chicken gut microbiome revealed by metagenomics and culture.</title>
        <authorList>
            <person name="Gilroy R."/>
            <person name="Ravi A."/>
            <person name="Getino M."/>
            <person name="Pursley I."/>
            <person name="Horton D.L."/>
            <person name="Alikhan N.F."/>
            <person name="Baker D."/>
            <person name="Gharbi K."/>
            <person name="Hall N."/>
            <person name="Watson M."/>
            <person name="Adriaenssens E.M."/>
            <person name="Foster-Nyarko E."/>
            <person name="Jarju S."/>
            <person name="Secka A."/>
            <person name="Antonio M."/>
            <person name="Oren A."/>
            <person name="Chaudhuri R.R."/>
            <person name="La Ragione R."/>
            <person name="Hildebrand F."/>
            <person name="Pallen M.J."/>
        </authorList>
    </citation>
    <scope>NUCLEOTIDE SEQUENCE</scope>
    <source>
        <strain evidence="4">CHK189-12415</strain>
    </source>
</reference>
<name>A0A9D1J492_9FIRM</name>
<dbReference type="Pfam" id="PF00440">
    <property type="entry name" value="TetR_N"/>
    <property type="match status" value="1"/>
</dbReference>
<accession>A0A9D1J492</accession>
<proteinExistence type="predicted"/>
<evidence type="ECO:0000313" key="5">
    <source>
        <dbReference type="Proteomes" id="UP000824241"/>
    </source>
</evidence>
<evidence type="ECO:0000256" key="1">
    <source>
        <dbReference type="ARBA" id="ARBA00023125"/>
    </source>
</evidence>
<dbReference type="Proteomes" id="UP000824241">
    <property type="component" value="Unassembled WGS sequence"/>
</dbReference>
<feature type="DNA-binding region" description="H-T-H motif" evidence="2">
    <location>
        <begin position="13"/>
        <end position="32"/>
    </location>
</feature>
<gene>
    <name evidence="4" type="ORF">IAB37_02765</name>
</gene>
<evidence type="ECO:0000259" key="3">
    <source>
        <dbReference type="PROSITE" id="PS50977"/>
    </source>
</evidence>
<organism evidence="4 5">
    <name type="scientific">Candidatus Faecivivens stercoravium</name>
    <dbReference type="NCBI Taxonomy" id="2840803"/>
    <lineage>
        <taxon>Bacteria</taxon>
        <taxon>Bacillati</taxon>
        <taxon>Bacillota</taxon>
        <taxon>Clostridia</taxon>
        <taxon>Eubacteriales</taxon>
        <taxon>Oscillospiraceae</taxon>
        <taxon>Oscillospiraceae incertae sedis</taxon>
        <taxon>Candidatus Faecivivens</taxon>
    </lineage>
</organism>
<dbReference type="GO" id="GO:0003677">
    <property type="term" value="F:DNA binding"/>
    <property type="evidence" value="ECO:0007669"/>
    <property type="project" value="UniProtKB-UniRule"/>
</dbReference>
<keyword evidence="1 2" id="KW-0238">DNA-binding</keyword>
<dbReference type="GO" id="GO:0006355">
    <property type="term" value="P:regulation of DNA-templated transcription"/>
    <property type="evidence" value="ECO:0007669"/>
    <property type="project" value="UniProtKB-ARBA"/>
</dbReference>
<dbReference type="InterPro" id="IPR050109">
    <property type="entry name" value="HTH-type_TetR-like_transc_reg"/>
</dbReference>
<dbReference type="InterPro" id="IPR009057">
    <property type="entry name" value="Homeodomain-like_sf"/>
</dbReference>
<comment type="caution">
    <text evidence="4">The sequence shown here is derived from an EMBL/GenBank/DDBJ whole genome shotgun (WGS) entry which is preliminary data.</text>
</comment>
<dbReference type="PANTHER" id="PTHR30328">
    <property type="entry name" value="TRANSCRIPTIONAL REPRESSOR"/>
    <property type="match status" value="1"/>
</dbReference>
<dbReference type="InterPro" id="IPR023772">
    <property type="entry name" value="DNA-bd_HTH_TetR-type_CS"/>
</dbReference>
<dbReference type="Gene3D" id="1.10.10.60">
    <property type="entry name" value="Homeodomain-like"/>
    <property type="match status" value="1"/>
</dbReference>
<reference evidence="4" key="1">
    <citation type="submission" date="2020-10" db="EMBL/GenBank/DDBJ databases">
        <authorList>
            <person name="Gilroy R."/>
        </authorList>
    </citation>
    <scope>NUCLEOTIDE SEQUENCE</scope>
    <source>
        <strain evidence="4">CHK189-12415</strain>
    </source>
</reference>
<dbReference type="InterPro" id="IPR036271">
    <property type="entry name" value="Tet_transcr_reg_TetR-rel_C_sf"/>
</dbReference>
<dbReference type="Gene3D" id="1.10.357.10">
    <property type="entry name" value="Tetracycline Repressor, domain 2"/>
    <property type="match status" value="1"/>
</dbReference>
<dbReference type="SUPFAM" id="SSF48498">
    <property type="entry name" value="Tetracyclin repressor-like, C-terminal domain"/>
    <property type="match status" value="1"/>
</dbReference>
<sequence>MKEFGQHGYEGASTNQICLSAGISKGLLYHYFKSKENLFLAVCDQCLQDLEEALSFGNLPYRVITTGELFAFFRKQADFYSAHPNHYHILSQIATSGRSEVLEGFVSEKRRRYREQGSVAMRLFLSRSPVRPEIDKELALELIMGITDNIQSRYLDMIFRQQISIDMALDTLEKGLQAAIDIILHGILQPGYDEGDKRE</sequence>
<dbReference type="EMBL" id="DVHA01000093">
    <property type="protein sequence ID" value="HIR60486.1"/>
    <property type="molecule type" value="Genomic_DNA"/>
</dbReference>
<evidence type="ECO:0000256" key="2">
    <source>
        <dbReference type="PROSITE-ProRule" id="PRU00335"/>
    </source>
</evidence>
<dbReference type="PANTHER" id="PTHR30328:SF54">
    <property type="entry name" value="HTH-TYPE TRANSCRIPTIONAL REPRESSOR SCO4008"/>
    <property type="match status" value="1"/>
</dbReference>
<dbReference type="PROSITE" id="PS50977">
    <property type="entry name" value="HTH_TETR_2"/>
    <property type="match status" value="1"/>
</dbReference>
<dbReference type="SUPFAM" id="SSF46689">
    <property type="entry name" value="Homeodomain-like"/>
    <property type="match status" value="1"/>
</dbReference>
<evidence type="ECO:0000313" key="4">
    <source>
        <dbReference type="EMBL" id="HIR60486.1"/>
    </source>
</evidence>
<dbReference type="InterPro" id="IPR001647">
    <property type="entry name" value="HTH_TetR"/>
</dbReference>
<dbReference type="AlphaFoldDB" id="A0A9D1J492"/>